<dbReference type="GO" id="GO:0004777">
    <property type="term" value="F:succinate-semialdehyde dehydrogenase (NAD+) activity"/>
    <property type="evidence" value="ECO:0007669"/>
    <property type="project" value="TreeGrafter"/>
</dbReference>
<keyword evidence="2 4" id="KW-0560">Oxidoreductase</keyword>
<dbReference type="InterPro" id="IPR015590">
    <property type="entry name" value="Aldehyde_DH_dom"/>
</dbReference>
<evidence type="ECO:0000313" key="7">
    <source>
        <dbReference type="Proteomes" id="UP000307380"/>
    </source>
</evidence>
<accession>A0A4S4FGQ6</accession>
<evidence type="ECO:0000256" key="4">
    <source>
        <dbReference type="RuleBase" id="RU003345"/>
    </source>
</evidence>
<proteinExistence type="inferred from homology"/>
<dbReference type="FunFam" id="3.40.605.10:FF:000007">
    <property type="entry name" value="NAD/NADP-dependent betaine aldehyde dehydrogenase"/>
    <property type="match status" value="1"/>
</dbReference>
<dbReference type="EMBL" id="SSSN01000015">
    <property type="protein sequence ID" value="THG29178.1"/>
    <property type="molecule type" value="Genomic_DNA"/>
</dbReference>
<dbReference type="GO" id="GO:0009450">
    <property type="term" value="P:gamma-aminobutyric acid catabolic process"/>
    <property type="evidence" value="ECO:0007669"/>
    <property type="project" value="TreeGrafter"/>
</dbReference>
<dbReference type="Proteomes" id="UP000307380">
    <property type="component" value="Unassembled WGS sequence"/>
</dbReference>
<dbReference type="Gene3D" id="3.40.605.10">
    <property type="entry name" value="Aldehyde Dehydrogenase, Chain A, domain 1"/>
    <property type="match status" value="1"/>
</dbReference>
<dbReference type="SUPFAM" id="SSF53720">
    <property type="entry name" value="ALDH-like"/>
    <property type="match status" value="1"/>
</dbReference>
<dbReference type="InterPro" id="IPR016162">
    <property type="entry name" value="Ald_DH_N"/>
</dbReference>
<dbReference type="Pfam" id="PF00171">
    <property type="entry name" value="Aldedh"/>
    <property type="match status" value="1"/>
</dbReference>
<evidence type="ECO:0000256" key="3">
    <source>
        <dbReference type="PROSITE-ProRule" id="PRU10007"/>
    </source>
</evidence>
<dbReference type="PANTHER" id="PTHR43353">
    <property type="entry name" value="SUCCINATE-SEMIALDEHYDE DEHYDROGENASE, MITOCHONDRIAL"/>
    <property type="match status" value="1"/>
</dbReference>
<dbReference type="Gene3D" id="3.40.309.10">
    <property type="entry name" value="Aldehyde Dehydrogenase, Chain A, domain 2"/>
    <property type="match status" value="1"/>
</dbReference>
<name>A0A4S4FGQ6_9MICO</name>
<gene>
    <name evidence="6" type="ORF">E6C70_15885</name>
</gene>
<dbReference type="InterPro" id="IPR016161">
    <property type="entry name" value="Ald_DH/histidinol_DH"/>
</dbReference>
<dbReference type="InterPro" id="IPR016163">
    <property type="entry name" value="Ald_DH_C"/>
</dbReference>
<protein>
    <submittedName>
        <fullName evidence="6">NAD-dependent succinate-semialdehyde dehydrogenase</fullName>
    </submittedName>
</protein>
<evidence type="ECO:0000256" key="1">
    <source>
        <dbReference type="ARBA" id="ARBA00009986"/>
    </source>
</evidence>
<reference evidence="6 7" key="1">
    <citation type="submission" date="2019-04" db="EMBL/GenBank/DDBJ databases">
        <authorList>
            <person name="Jiang L."/>
        </authorList>
    </citation>
    <scope>NUCLEOTIDE SEQUENCE [LARGE SCALE GENOMIC DNA]</scope>
    <source>
        <strain evidence="6 7">YIM 131861</strain>
    </source>
</reference>
<comment type="caution">
    <text evidence="6">The sequence shown here is derived from an EMBL/GenBank/DDBJ whole genome shotgun (WGS) entry which is preliminary data.</text>
</comment>
<dbReference type="InterPro" id="IPR029510">
    <property type="entry name" value="Ald_DH_CS_GLU"/>
</dbReference>
<dbReference type="CDD" id="cd07103">
    <property type="entry name" value="ALDH_F5_SSADH_GabD"/>
    <property type="match status" value="1"/>
</dbReference>
<evidence type="ECO:0000313" key="6">
    <source>
        <dbReference type="EMBL" id="THG29178.1"/>
    </source>
</evidence>
<dbReference type="AlphaFoldDB" id="A0A4S4FGQ6"/>
<evidence type="ECO:0000256" key="2">
    <source>
        <dbReference type="ARBA" id="ARBA00023002"/>
    </source>
</evidence>
<sequence length="540" mass="56741">MTAGTADTSDAADTTDIADVAGTTDIADVAGTTDIADATDTTDIAVLKHIAHTADTADVELELLARVPDRLYIGGAWVDGGGTGIVVHDPATGRVIKTIAGASPADGIRVLDAAVEAAEAWAATAPRARAEILRRAWELLQERRDDFALLMTIEMGKPLAEARGEVTYGGEFLRWFSEEAVRISGRYGQSPEGAGTMVVTQRPVGPCFLITPWNFPLAMATRKIAPALAAGCTVVIKPAELTPLTTLLFAQLLEDAGVPAGVVNVITTSDSAAVSAPIIADPRLRKLSFTGSTAVGRRLIAQAADGVLRTSMELGGNAPFVVFEDADLDKAVDGAMLAKFRNIGQACTAANRFIVHADVADEFAQRVTERVNALRVGRGTEDGVSIGPLIEEKAVASVEALVQDAVDRGARVLTGGHRPERDGSFYAPTVLTDVATGSDILREEIFGPVLAITTFSDEDEAVRLANDTEYGLVGYVFTADLARGHRMIDRLDTGMMGLNTGLVSNAAAPFGGVKQSGLGREGGLEGIHEYLSTKYTLIPT</sequence>
<dbReference type="PROSITE" id="PS00687">
    <property type="entry name" value="ALDEHYDE_DEHYDR_GLU"/>
    <property type="match status" value="1"/>
</dbReference>
<dbReference type="FunFam" id="3.40.309.10:FF:000004">
    <property type="entry name" value="Succinate-semialdehyde dehydrogenase I"/>
    <property type="match status" value="1"/>
</dbReference>
<dbReference type="PANTHER" id="PTHR43353:SF5">
    <property type="entry name" value="SUCCINATE-SEMIALDEHYDE DEHYDROGENASE, MITOCHONDRIAL"/>
    <property type="match status" value="1"/>
</dbReference>
<comment type="similarity">
    <text evidence="1 4">Belongs to the aldehyde dehydrogenase family.</text>
</comment>
<keyword evidence="7" id="KW-1185">Reference proteome</keyword>
<feature type="active site" evidence="3">
    <location>
        <position position="313"/>
    </location>
</feature>
<dbReference type="OrthoDB" id="6882680at2"/>
<feature type="domain" description="Aldehyde dehydrogenase" evidence="5">
    <location>
        <begin position="77"/>
        <end position="535"/>
    </location>
</feature>
<dbReference type="FunFam" id="3.40.605.10:FF:000026">
    <property type="entry name" value="Aldehyde dehydrogenase, putative"/>
    <property type="match status" value="1"/>
</dbReference>
<organism evidence="6 7">
    <name type="scientific">Orlajensenia flava</name>
    <dbReference type="NCBI Taxonomy" id="2565934"/>
    <lineage>
        <taxon>Bacteria</taxon>
        <taxon>Bacillati</taxon>
        <taxon>Actinomycetota</taxon>
        <taxon>Actinomycetes</taxon>
        <taxon>Micrococcales</taxon>
        <taxon>Microbacteriaceae</taxon>
        <taxon>Orlajensenia</taxon>
    </lineage>
</organism>
<dbReference type="InterPro" id="IPR050740">
    <property type="entry name" value="Aldehyde_DH_Superfamily"/>
</dbReference>
<evidence type="ECO:0000259" key="5">
    <source>
        <dbReference type="Pfam" id="PF00171"/>
    </source>
</evidence>